<dbReference type="SMART" id="SM00796">
    <property type="entry name" value="AHS1"/>
    <property type="match status" value="1"/>
</dbReference>
<protein>
    <submittedName>
        <fullName evidence="6">5-oxoprolinase subunit PxpB</fullName>
        <ecNumber evidence="6">3.5.2.9</ecNumber>
    </submittedName>
</protein>
<dbReference type="Gene3D" id="3.30.1360.40">
    <property type="match status" value="1"/>
</dbReference>
<dbReference type="NCBIfam" id="TIGR00370">
    <property type="entry name" value="5-oxoprolinase subunit PxpB"/>
    <property type="match status" value="1"/>
</dbReference>
<dbReference type="Proteomes" id="UP001242732">
    <property type="component" value="Chromosome"/>
</dbReference>
<evidence type="ECO:0000256" key="2">
    <source>
        <dbReference type="ARBA" id="ARBA00022801"/>
    </source>
</evidence>
<dbReference type="SUPFAM" id="SSF50891">
    <property type="entry name" value="Cyclophilin-like"/>
    <property type="match status" value="2"/>
</dbReference>
<evidence type="ECO:0000313" key="7">
    <source>
        <dbReference type="Proteomes" id="UP001242732"/>
    </source>
</evidence>
<dbReference type="Gene3D" id="2.40.100.10">
    <property type="entry name" value="Cyclophilin-like"/>
    <property type="match status" value="2"/>
</dbReference>
<feature type="domain" description="Carboxyltransferase" evidence="5">
    <location>
        <begin position="261"/>
        <end position="539"/>
    </location>
</feature>
<evidence type="ECO:0000259" key="4">
    <source>
        <dbReference type="SMART" id="SM00796"/>
    </source>
</evidence>
<dbReference type="InterPro" id="IPR052708">
    <property type="entry name" value="PxpC"/>
</dbReference>
<dbReference type="InterPro" id="IPR003833">
    <property type="entry name" value="CT_C_D"/>
</dbReference>
<feature type="domain" description="Carboxyltransferase" evidence="4">
    <location>
        <begin position="1"/>
        <end position="191"/>
    </location>
</feature>
<dbReference type="InterPro" id="IPR029000">
    <property type="entry name" value="Cyclophilin-like_dom_sf"/>
</dbReference>
<dbReference type="RefSeq" id="WP_011796563.1">
    <property type="nucleotide sequence ID" value="NZ_CP023687.1"/>
</dbReference>
<dbReference type="SUPFAM" id="SSF160467">
    <property type="entry name" value="PH0987 N-terminal domain-like"/>
    <property type="match status" value="1"/>
</dbReference>
<dbReference type="GO" id="GO:0017168">
    <property type="term" value="F:5-oxoprolinase (ATP-hydrolyzing) activity"/>
    <property type="evidence" value="ECO:0007669"/>
    <property type="project" value="UniProtKB-EC"/>
</dbReference>
<keyword evidence="3" id="KW-0067">ATP-binding</keyword>
<gene>
    <name evidence="6" type="primary">pxpB</name>
    <name evidence="6" type="ORF">QRO08_06810</name>
</gene>
<keyword evidence="2 6" id="KW-0378">Hydrolase</keyword>
<evidence type="ECO:0000259" key="5">
    <source>
        <dbReference type="SMART" id="SM00797"/>
    </source>
</evidence>
<dbReference type="InterPro" id="IPR003778">
    <property type="entry name" value="CT_A_B"/>
</dbReference>
<reference evidence="6 7" key="1">
    <citation type="submission" date="2023-06" db="EMBL/GenBank/DDBJ databases">
        <authorList>
            <person name="Ham H."/>
            <person name="Park D.S."/>
        </authorList>
    </citation>
    <scope>NUCLEOTIDE SEQUENCE [LARGE SCALE GENOMIC DNA]</scope>
    <source>
        <strain evidence="6 7">KACC 17005</strain>
    </source>
</reference>
<dbReference type="SMART" id="SM00797">
    <property type="entry name" value="AHS2"/>
    <property type="match status" value="1"/>
</dbReference>
<keyword evidence="1" id="KW-0547">Nucleotide-binding</keyword>
<dbReference type="Pfam" id="PF02626">
    <property type="entry name" value="CT_A_B"/>
    <property type="match status" value="1"/>
</dbReference>
<keyword evidence="7" id="KW-1185">Reference proteome</keyword>
<dbReference type="EC" id="3.5.2.9" evidence="6"/>
<organism evidence="6 7">
    <name type="scientific">Paracidovorax citrulli</name>
    <name type="common">Acidovorax citrulli</name>
    <dbReference type="NCBI Taxonomy" id="80869"/>
    <lineage>
        <taxon>Bacteria</taxon>
        <taxon>Pseudomonadati</taxon>
        <taxon>Pseudomonadota</taxon>
        <taxon>Betaproteobacteria</taxon>
        <taxon>Burkholderiales</taxon>
        <taxon>Comamonadaceae</taxon>
        <taxon>Paracidovorax</taxon>
    </lineage>
</organism>
<dbReference type="EMBL" id="CP127363">
    <property type="protein sequence ID" value="WIY50273.1"/>
    <property type="molecule type" value="Genomic_DNA"/>
</dbReference>
<dbReference type="PANTHER" id="PTHR43309">
    <property type="entry name" value="5-OXOPROLINASE SUBUNIT C"/>
    <property type="match status" value="1"/>
</dbReference>
<accession>A0ABY9AUN5</accession>
<evidence type="ECO:0000313" key="6">
    <source>
        <dbReference type="EMBL" id="WIY50273.1"/>
    </source>
</evidence>
<dbReference type="PANTHER" id="PTHR43309:SF3">
    <property type="entry name" value="5-OXOPROLINASE SUBUNIT C"/>
    <property type="match status" value="1"/>
</dbReference>
<sequence>MRFLPVNLDALLVELDDLQQTLALHASLRRDPIAGIEELVPAARTVLVRYRPAAQGFAALVDAIARRDVRGEAQRSDTLVEIPVRYDGEDLAEVAQRLGITPDEVVRRHTGSEYTVAFTGFAPGFGYLAGGDPGLDVPRRATPRTRIPAGAVGLAGTFSGVYPQASPGGWQIIGTTPVAMWDIDRDPPALLQPGARVRFVDIATLPASAREALEAVKPAAPSASGSASATPDTGAQGPALRVLSAGLQTLFQDLGRHGHAGQGVSASGAMDRAACRAANRLAGNPSDTACLETVQGGLRLRSQGENVVAVAGADAPLWCTAADGRRWPLPRYAPVALADGDELAIGEPHAGARCYVAVRGGFRVMPVLGSCATDTLARVGPPAVAAGDVLPVRVPQGLPAVGAAELPPDGLPRAGGEVVLDCVPGPRTDWFTPEALALLASQRWQVTPQSNRVGLRLAGDTALARAVQGELPSEGAVAGAIQVPPSGQPVLFLADHPLTGGYPVIGAVAPHHLDLAGQIPVNAWVRFRPIRAFEPVTRP</sequence>
<dbReference type="InterPro" id="IPR010016">
    <property type="entry name" value="PxpB"/>
</dbReference>
<dbReference type="GeneID" id="79791605"/>
<proteinExistence type="predicted"/>
<dbReference type="Pfam" id="PF02682">
    <property type="entry name" value="CT_C_D"/>
    <property type="match status" value="1"/>
</dbReference>
<evidence type="ECO:0000256" key="3">
    <source>
        <dbReference type="ARBA" id="ARBA00022840"/>
    </source>
</evidence>
<evidence type="ECO:0000256" key="1">
    <source>
        <dbReference type="ARBA" id="ARBA00022741"/>
    </source>
</evidence>
<name>A0ABY9AUN5_PARCI</name>